<organism evidence="1 2">
    <name type="scientific">Vaccinium darrowii</name>
    <dbReference type="NCBI Taxonomy" id="229202"/>
    <lineage>
        <taxon>Eukaryota</taxon>
        <taxon>Viridiplantae</taxon>
        <taxon>Streptophyta</taxon>
        <taxon>Embryophyta</taxon>
        <taxon>Tracheophyta</taxon>
        <taxon>Spermatophyta</taxon>
        <taxon>Magnoliopsida</taxon>
        <taxon>eudicotyledons</taxon>
        <taxon>Gunneridae</taxon>
        <taxon>Pentapetalae</taxon>
        <taxon>asterids</taxon>
        <taxon>Ericales</taxon>
        <taxon>Ericaceae</taxon>
        <taxon>Vaccinioideae</taxon>
        <taxon>Vaccinieae</taxon>
        <taxon>Vaccinium</taxon>
    </lineage>
</organism>
<sequence>MVSKTMGWLSEMGSCVGGHKCSDFGLNRFDLVYMDLKLGIIELGKLEYGSRDSQKRIEKIWRRREESREVFNKWQGHGIIQFSEIQSTSSTGTNLCKIRGGVPVTSKENPNAATANESNGNDDFHSVQDAFTDACSDENKRSSGTEYDSSTDFVSEPCTVAYDTPTDYDITYFRQTTDESFRGHSLPSPQEASSLHKVNSRLISPAPMAQQHCNLLHKCTRQCMFRILPILYRITNSYLLSMFHRCPCLGILAMLRSLTPTMAAVAC</sequence>
<gene>
    <name evidence="1" type="ORF">Vadar_027352</name>
</gene>
<keyword evidence="2" id="KW-1185">Reference proteome</keyword>
<proteinExistence type="predicted"/>
<evidence type="ECO:0000313" key="2">
    <source>
        <dbReference type="Proteomes" id="UP000828048"/>
    </source>
</evidence>
<name>A0ACB7ZMY2_9ERIC</name>
<accession>A0ACB7ZMY2</accession>
<evidence type="ECO:0000313" key="1">
    <source>
        <dbReference type="EMBL" id="KAH7866974.1"/>
    </source>
</evidence>
<reference evidence="1 2" key="1">
    <citation type="journal article" date="2021" name="Hortic Res">
        <title>High-quality reference genome and annotation aids understanding of berry development for evergreen blueberry (Vaccinium darrowii).</title>
        <authorList>
            <person name="Yu J."/>
            <person name="Hulse-Kemp A.M."/>
            <person name="Babiker E."/>
            <person name="Staton M."/>
        </authorList>
    </citation>
    <scope>NUCLEOTIDE SEQUENCE [LARGE SCALE GENOMIC DNA]</scope>
    <source>
        <strain evidence="2">cv. NJ 8807/NJ 8810</strain>
        <tissue evidence="1">Young leaf</tissue>
    </source>
</reference>
<dbReference type="Proteomes" id="UP000828048">
    <property type="component" value="Chromosome 9"/>
</dbReference>
<dbReference type="EMBL" id="CM037159">
    <property type="protein sequence ID" value="KAH7866974.1"/>
    <property type="molecule type" value="Genomic_DNA"/>
</dbReference>
<comment type="caution">
    <text evidence="1">The sequence shown here is derived from an EMBL/GenBank/DDBJ whole genome shotgun (WGS) entry which is preliminary data.</text>
</comment>
<protein>
    <submittedName>
        <fullName evidence="1">Uncharacterized protein</fullName>
    </submittedName>
</protein>